<accession>A0A2J8I885</accession>
<dbReference type="InterPro" id="IPR000182">
    <property type="entry name" value="GNAT_dom"/>
</dbReference>
<dbReference type="RefSeq" id="WP_102965212.1">
    <property type="nucleotide sequence ID" value="NZ_POSK01000001.1"/>
</dbReference>
<keyword evidence="2" id="KW-0808">Transferase</keyword>
<dbReference type="SUPFAM" id="SSF55729">
    <property type="entry name" value="Acyl-CoA N-acyltransferases (Nat)"/>
    <property type="match status" value="1"/>
</dbReference>
<dbReference type="Pfam" id="PF13673">
    <property type="entry name" value="Acetyltransf_10"/>
    <property type="match status" value="1"/>
</dbReference>
<sequence length="149" mass="16919">MEFSLRKAVETDVEFLLELRETTMGQYLREVGMPAGREAYLERVHYAFDQAEIIVINDAPAGLFKAQFNPEINERYLVQIQLHPDYQGKGIAHRLISTLINKADSSGSTVGLSVIKTNPAQRLYSRLGFERVGETDFEYLMQYTPAKTA</sequence>
<dbReference type="InterPro" id="IPR050276">
    <property type="entry name" value="MshD_Acetyltransferase"/>
</dbReference>
<dbReference type="Gene3D" id="3.40.630.30">
    <property type="match status" value="1"/>
</dbReference>
<protein>
    <submittedName>
        <fullName evidence="2">N-acetyltransferase</fullName>
    </submittedName>
</protein>
<dbReference type="PROSITE" id="PS51186">
    <property type="entry name" value="GNAT"/>
    <property type="match status" value="1"/>
</dbReference>
<dbReference type="PANTHER" id="PTHR43617">
    <property type="entry name" value="L-AMINO ACID N-ACETYLTRANSFERASE"/>
    <property type="match status" value="1"/>
</dbReference>
<evidence type="ECO:0000259" key="1">
    <source>
        <dbReference type="PROSITE" id="PS51186"/>
    </source>
</evidence>
<dbReference type="OrthoDB" id="5522469at2"/>
<proteinExistence type="predicted"/>
<organism evidence="2 3">
    <name type="scientific">Vibrio diazotrophicus</name>
    <dbReference type="NCBI Taxonomy" id="685"/>
    <lineage>
        <taxon>Bacteria</taxon>
        <taxon>Pseudomonadati</taxon>
        <taxon>Pseudomonadota</taxon>
        <taxon>Gammaproteobacteria</taxon>
        <taxon>Vibrionales</taxon>
        <taxon>Vibrionaceae</taxon>
        <taxon>Vibrio</taxon>
    </lineage>
</organism>
<dbReference type="Proteomes" id="UP000236449">
    <property type="component" value="Unassembled WGS sequence"/>
</dbReference>
<feature type="domain" description="N-acetyltransferase" evidence="1">
    <location>
        <begin position="3"/>
        <end position="149"/>
    </location>
</feature>
<dbReference type="InterPro" id="IPR016181">
    <property type="entry name" value="Acyl_CoA_acyltransferase"/>
</dbReference>
<name>A0A2J8I885_VIBDI</name>
<gene>
    <name evidence="2" type="ORF">C1N32_01705</name>
</gene>
<dbReference type="EMBL" id="POSK01000001">
    <property type="protein sequence ID" value="PNI06747.1"/>
    <property type="molecule type" value="Genomic_DNA"/>
</dbReference>
<dbReference type="GO" id="GO:0016747">
    <property type="term" value="F:acyltransferase activity, transferring groups other than amino-acyl groups"/>
    <property type="evidence" value="ECO:0007669"/>
    <property type="project" value="InterPro"/>
</dbReference>
<comment type="caution">
    <text evidence="2">The sequence shown here is derived from an EMBL/GenBank/DDBJ whole genome shotgun (WGS) entry which is preliminary data.</text>
</comment>
<dbReference type="AlphaFoldDB" id="A0A2J8I885"/>
<evidence type="ECO:0000313" key="2">
    <source>
        <dbReference type="EMBL" id="PNI06747.1"/>
    </source>
</evidence>
<dbReference type="CDD" id="cd04301">
    <property type="entry name" value="NAT_SF"/>
    <property type="match status" value="1"/>
</dbReference>
<reference evidence="2 3" key="1">
    <citation type="submission" date="2018-01" db="EMBL/GenBank/DDBJ databases">
        <title>Draft genome sequences of six Vibrio diazotrophicus strains isolated from deep-sea sediments of the Baltic Sea.</title>
        <authorList>
            <person name="Castillo D."/>
            <person name="Vandieken V."/>
            <person name="Chiang O."/>
            <person name="Middelboe M."/>
        </authorList>
    </citation>
    <scope>NUCLEOTIDE SEQUENCE [LARGE SCALE GENOMIC DNA]</scope>
    <source>
        <strain evidence="2 3">60.27F</strain>
    </source>
</reference>
<evidence type="ECO:0000313" key="3">
    <source>
        <dbReference type="Proteomes" id="UP000236449"/>
    </source>
</evidence>